<gene>
    <name evidence="1" type="ORF">CRENPOLYSF2_3120004</name>
</gene>
<dbReference type="AlphaFoldDB" id="A0A1R4HAG7"/>
<accession>A0A1R4HAG7</accession>
<keyword evidence="2" id="KW-1185">Reference proteome</keyword>
<name>A0A1R4HAG7_9GAMM</name>
<reference evidence="2" key="1">
    <citation type="submission" date="2017-02" db="EMBL/GenBank/DDBJ databases">
        <authorList>
            <person name="Daims H."/>
        </authorList>
    </citation>
    <scope>NUCLEOTIDE SEQUENCE [LARGE SCALE GENOMIC DNA]</scope>
</reference>
<organism evidence="1 2">
    <name type="scientific">Crenothrix polyspora</name>
    <dbReference type="NCBI Taxonomy" id="360316"/>
    <lineage>
        <taxon>Bacteria</taxon>
        <taxon>Pseudomonadati</taxon>
        <taxon>Pseudomonadota</taxon>
        <taxon>Gammaproteobacteria</taxon>
        <taxon>Methylococcales</taxon>
        <taxon>Crenotrichaceae</taxon>
        <taxon>Crenothrix</taxon>
    </lineage>
</organism>
<evidence type="ECO:0000313" key="2">
    <source>
        <dbReference type="Proteomes" id="UP000195442"/>
    </source>
</evidence>
<sequence length="406" mass="47121">MSEIWAERQRRTNQLVRIAAEYIFNQEIVTSEQLYGLCQLTWITKSKKNNNAYIKSTKIPALEHVFQMDFPRMPIEEIAEEVSKILKKPAVKELIISHTGFTNFFKVYRNSSLEWIKKNHKILRPLFEKALQLSNEKQRVELIKKIAKLPSIPTPEDSKEYKEMHAEYLITPVFFALDSRIKFPIINGNQSVKNLLAELKVTDDSLEAKYKAMISLYGTGGINDAADLDQIGKYIIDFVEEGKRKPTKKLLENQPTTGVTELPFKDESDVKSVQQALTIEKRRLHNELTNKLKLYLKNYTLFEGRDDSAMFDVLVENYDENKNDLLIEVKSSSETAHVRMAIGQLYDYWFKLKGKTEPHHLAILLPNPPDKEIKNLLEWRGIGILWFSGNTLKTCCEWLDEFVESE</sequence>
<protein>
    <submittedName>
        <fullName evidence="1">Uncharacterized protein</fullName>
    </submittedName>
</protein>
<dbReference type="RefSeq" id="WP_087147284.1">
    <property type="nucleotide sequence ID" value="NZ_FUKJ01000238.1"/>
</dbReference>
<dbReference type="OrthoDB" id="7054211at2"/>
<proteinExistence type="predicted"/>
<dbReference type="EMBL" id="FUKJ01000238">
    <property type="protein sequence ID" value="SJM93177.1"/>
    <property type="molecule type" value="Genomic_DNA"/>
</dbReference>
<evidence type="ECO:0000313" key="1">
    <source>
        <dbReference type="EMBL" id="SJM93177.1"/>
    </source>
</evidence>
<dbReference type="Proteomes" id="UP000195442">
    <property type="component" value="Unassembled WGS sequence"/>
</dbReference>